<gene>
    <name evidence="1" type="ORF">BN2475_580022</name>
</gene>
<name>A0A1N7SE35_9BURK</name>
<dbReference type="EMBL" id="CYGX02000058">
    <property type="protein sequence ID" value="SIT45637.1"/>
    <property type="molecule type" value="Genomic_DNA"/>
</dbReference>
<proteinExistence type="predicted"/>
<evidence type="ECO:0000313" key="2">
    <source>
        <dbReference type="Proteomes" id="UP000187012"/>
    </source>
</evidence>
<evidence type="ECO:0000313" key="1">
    <source>
        <dbReference type="EMBL" id="SIT45637.1"/>
    </source>
</evidence>
<sequence>MSAPSIDDSCLLPLAELDKPIYRIFPRERFLQALSENCLALVCPSMWDDPFEIVDSAIPVHWTENGQLRRHIIHGLPSVFAQSWSATRESDALLRAYSKVRRGTHSNLNTCPDEEGVRVQTTHRKLLQAVLNATTSNGEISCFIGAVTYVSSDEVLSYFSKAIYKDGLHALNLPKIRAMGLLRKRVAFSSEAEVRVMAIHQRTRVSDRLLRVPIHPNDFIDEVAFDPRLADVEMYRRQEEAKAHGYAGHFHNWELYTRVIPVVQMPSDWVPR</sequence>
<reference evidence="1 2" key="1">
    <citation type="submission" date="2016-12" db="EMBL/GenBank/DDBJ databases">
        <authorList>
            <person name="Song W.-J."/>
            <person name="Kurnit D.M."/>
        </authorList>
    </citation>
    <scope>NUCLEOTIDE SEQUENCE [LARGE SCALE GENOMIC DNA]</scope>
    <source>
        <strain evidence="1 2">STM7296</strain>
    </source>
</reference>
<keyword evidence="2" id="KW-1185">Reference proteome</keyword>
<dbReference type="Proteomes" id="UP000187012">
    <property type="component" value="Unassembled WGS sequence"/>
</dbReference>
<accession>A0A1N7SE35</accession>
<protein>
    <submittedName>
        <fullName evidence="1">Uncharacterized protein</fullName>
    </submittedName>
</protein>
<dbReference type="AlphaFoldDB" id="A0A1N7SE35"/>
<dbReference type="STRING" id="1247936.BN2475_580022"/>
<organism evidence="1 2">
    <name type="scientific">Paraburkholderia ribeironis</name>
    <dbReference type="NCBI Taxonomy" id="1247936"/>
    <lineage>
        <taxon>Bacteria</taxon>
        <taxon>Pseudomonadati</taxon>
        <taxon>Pseudomonadota</taxon>
        <taxon>Betaproteobacteria</taxon>
        <taxon>Burkholderiales</taxon>
        <taxon>Burkholderiaceae</taxon>
        <taxon>Paraburkholderia</taxon>
    </lineage>
</organism>